<reference evidence="2 3" key="1">
    <citation type="submission" date="2019-05" db="EMBL/GenBank/DDBJ databases">
        <title>Mikania micrantha, genome provides insights into the molecular mechanism of rapid growth.</title>
        <authorList>
            <person name="Liu B."/>
        </authorList>
    </citation>
    <scope>NUCLEOTIDE SEQUENCE [LARGE SCALE GENOMIC DNA]</scope>
    <source>
        <strain evidence="2">NLD-2019</strain>
        <tissue evidence="2">Leaf</tissue>
    </source>
</reference>
<proteinExistence type="predicted"/>
<name>A0A5N6L7S0_9ASTR</name>
<feature type="compositionally biased region" description="Low complexity" evidence="1">
    <location>
        <begin position="47"/>
        <end position="56"/>
    </location>
</feature>
<dbReference type="AlphaFoldDB" id="A0A5N6L7S0"/>
<protein>
    <submittedName>
        <fullName evidence="2">Uncharacterized protein</fullName>
    </submittedName>
</protein>
<evidence type="ECO:0000256" key="1">
    <source>
        <dbReference type="SAM" id="MobiDB-lite"/>
    </source>
</evidence>
<feature type="region of interest" description="Disordered" evidence="1">
    <location>
        <begin position="30"/>
        <end position="59"/>
    </location>
</feature>
<organism evidence="2 3">
    <name type="scientific">Mikania micrantha</name>
    <name type="common">bitter vine</name>
    <dbReference type="NCBI Taxonomy" id="192012"/>
    <lineage>
        <taxon>Eukaryota</taxon>
        <taxon>Viridiplantae</taxon>
        <taxon>Streptophyta</taxon>
        <taxon>Embryophyta</taxon>
        <taxon>Tracheophyta</taxon>
        <taxon>Spermatophyta</taxon>
        <taxon>Magnoliopsida</taxon>
        <taxon>eudicotyledons</taxon>
        <taxon>Gunneridae</taxon>
        <taxon>Pentapetalae</taxon>
        <taxon>asterids</taxon>
        <taxon>campanulids</taxon>
        <taxon>Asterales</taxon>
        <taxon>Asteraceae</taxon>
        <taxon>Asteroideae</taxon>
        <taxon>Heliantheae alliance</taxon>
        <taxon>Eupatorieae</taxon>
        <taxon>Mikania</taxon>
    </lineage>
</organism>
<gene>
    <name evidence="2" type="ORF">E3N88_45903</name>
</gene>
<sequence>MDNAIKNHWNSTSHVYRPIARTGAVLASQIEVPTPSSTPSQPPLTDPPTSLSLSLPGVDNEASPANATPILLMPTSPVTNLLPPPHSPVPIHAMPLRQAILLNAMYVVDIWRFAI</sequence>
<dbReference type="Proteomes" id="UP000326396">
    <property type="component" value="Unassembled WGS sequence"/>
</dbReference>
<evidence type="ECO:0000313" key="3">
    <source>
        <dbReference type="Proteomes" id="UP000326396"/>
    </source>
</evidence>
<comment type="caution">
    <text evidence="2">The sequence shown here is derived from an EMBL/GenBank/DDBJ whole genome shotgun (WGS) entry which is preliminary data.</text>
</comment>
<keyword evidence="3" id="KW-1185">Reference proteome</keyword>
<accession>A0A5N6L7S0</accession>
<evidence type="ECO:0000313" key="2">
    <source>
        <dbReference type="EMBL" id="KAC9397981.1"/>
    </source>
</evidence>
<dbReference type="EMBL" id="SZYD01002562">
    <property type="protein sequence ID" value="KAC9397981.1"/>
    <property type="molecule type" value="Genomic_DNA"/>
</dbReference>